<evidence type="ECO:0000313" key="14">
    <source>
        <dbReference type="Proteomes" id="UP000054408"/>
    </source>
</evidence>
<feature type="transmembrane region" description="Helical" evidence="12">
    <location>
        <begin position="420"/>
        <end position="445"/>
    </location>
</feature>
<evidence type="ECO:0000256" key="11">
    <source>
        <dbReference type="SAM" id="MobiDB-lite"/>
    </source>
</evidence>
<dbReference type="Pfam" id="PF03982">
    <property type="entry name" value="DAGAT"/>
    <property type="match status" value="1"/>
</dbReference>
<feature type="transmembrane region" description="Helical" evidence="12">
    <location>
        <begin position="65"/>
        <end position="85"/>
    </location>
</feature>
<dbReference type="RefSeq" id="XP_013758294.1">
    <property type="nucleotide sequence ID" value="XM_013902840.1"/>
</dbReference>
<feature type="transmembrane region" description="Helical" evidence="12">
    <location>
        <begin position="451"/>
        <end position="477"/>
    </location>
</feature>
<feature type="compositionally biased region" description="Low complexity" evidence="11">
    <location>
        <begin position="9"/>
        <end position="33"/>
    </location>
</feature>
<feature type="region of interest" description="Disordered" evidence="11">
    <location>
        <begin position="1"/>
        <end position="33"/>
    </location>
</feature>
<keyword evidence="14" id="KW-1185">Reference proteome</keyword>
<feature type="compositionally biased region" description="Acidic residues" evidence="11">
    <location>
        <begin position="216"/>
        <end position="234"/>
    </location>
</feature>
<dbReference type="STRING" id="461836.A0A0L0D951"/>
<evidence type="ECO:0000256" key="1">
    <source>
        <dbReference type="ARBA" id="ARBA00004477"/>
    </source>
</evidence>
<keyword evidence="7 12" id="KW-1133">Transmembrane helix</keyword>
<comment type="similarity">
    <text evidence="2">Belongs to the diacylglycerol acyltransferase family.</text>
</comment>
<sequence>MSTLRRRVGAPGASGLASRSASSPNLTAATRQAEARQAAGPAGLWSTTESSGTGGGNVACGKSNWALFSVPTVLASLPFVVFLAIDLCAENNPENTSTATQTLVYVLLLAVLVAPPLTHALAGWYASTADSYRLWQPFEGGLSFVLIQMVAWIAYGSSIILAFVFVFFVGVRNEPPPVDGLVASIGAVGLFAQVALLWSLGYFSGRRLRPSTLGSDNDDVDSDSEPLASDSDDALESPHLRRASSVRKLRRSQSVRAYRIRLSLASTSDLDSSAGSDTLAPALAAARGSASTLASPGSAPADLMPLPALVDADDDDAVVPPSIFAGARWNTVGTFTLLMACVSACCFVFLEIASERQPHADAAYSVSVADDAVPAYAFPIGVLAAVLLIAAAPLTHGMVGSRKYRNLYRFYQPFRGGSVYVLLQALGWSMYGVFLLLSLYVGYLFATKVNIVAGLITSVGTAGLVAQVLLFVSVFWFRYEPTSSSDSAVLGTSLTELALDVRAFLVANFLFQFPLVEFVVLLCLCWALQARGIIAFALFVTLLVGSNFAFALLCMLAGVLHTPGLLVVTVLFILYWHTYKDAPHVTGAHRWEWWCTRDWLWSSASRYFSATVFGKPLDPSATYLFGFHPHGIYPITCIWLGLCREWREAQPGVTFDSLAATIVCRTPFMRDLVLWSGVRDVSRRSINAALASERSVMLVPGGQAEMFLHTDDPNVVHCVTRHKGFVRLAVQNGVALVPIFSFGENQILSNVHLPKLQSWTVKHLGFGFPHFPMGRMYTSMPVPTKVTIAVGAPVPVPHIPLNEQKEMDPDELAELIDTIHARYFTELLAVFDAYKAAAGCPDAVLKLVPELDPELVAAAAAAAALE</sequence>
<evidence type="ECO:0000256" key="8">
    <source>
        <dbReference type="ARBA" id="ARBA00023098"/>
    </source>
</evidence>
<proteinExistence type="inferred from homology"/>
<gene>
    <name evidence="13" type="ORF">AMSG_04619</name>
</gene>
<evidence type="ECO:0000256" key="3">
    <source>
        <dbReference type="ARBA" id="ARBA00022516"/>
    </source>
</evidence>
<feature type="transmembrane region" description="Helical" evidence="12">
    <location>
        <begin position="105"/>
        <end position="125"/>
    </location>
</feature>
<accession>A0A0L0D951</accession>
<organism evidence="13 14">
    <name type="scientific">Thecamonas trahens ATCC 50062</name>
    <dbReference type="NCBI Taxonomy" id="461836"/>
    <lineage>
        <taxon>Eukaryota</taxon>
        <taxon>Apusozoa</taxon>
        <taxon>Apusomonadida</taxon>
        <taxon>Apusomonadidae</taxon>
        <taxon>Thecamonas</taxon>
    </lineage>
</organism>
<dbReference type="GO" id="GO:0006629">
    <property type="term" value="P:lipid metabolic process"/>
    <property type="evidence" value="ECO:0007669"/>
    <property type="project" value="UniProtKB-KW"/>
</dbReference>
<name>A0A0L0D951_THETB</name>
<dbReference type="GeneID" id="25564156"/>
<evidence type="ECO:0000313" key="13">
    <source>
        <dbReference type="EMBL" id="KNC48874.1"/>
    </source>
</evidence>
<evidence type="ECO:0000256" key="6">
    <source>
        <dbReference type="ARBA" id="ARBA00022824"/>
    </source>
</evidence>
<dbReference type="GO" id="GO:0008374">
    <property type="term" value="F:O-acyltransferase activity"/>
    <property type="evidence" value="ECO:0007669"/>
    <property type="project" value="InterPro"/>
</dbReference>
<feature type="transmembrane region" description="Helical" evidence="12">
    <location>
        <begin position="332"/>
        <end position="353"/>
    </location>
</feature>
<keyword evidence="10 13" id="KW-0012">Acyltransferase</keyword>
<feature type="transmembrane region" description="Helical" evidence="12">
    <location>
        <begin position="373"/>
        <end position="399"/>
    </location>
</feature>
<keyword evidence="9 12" id="KW-0472">Membrane</keyword>
<evidence type="ECO:0000256" key="10">
    <source>
        <dbReference type="ARBA" id="ARBA00023315"/>
    </source>
</evidence>
<reference evidence="13 14" key="1">
    <citation type="submission" date="2010-05" db="EMBL/GenBank/DDBJ databases">
        <title>The Genome Sequence of Thecamonas trahens ATCC 50062.</title>
        <authorList>
            <consortium name="The Broad Institute Genome Sequencing Platform"/>
            <person name="Russ C."/>
            <person name="Cuomo C."/>
            <person name="Shea T."/>
            <person name="Young S.K."/>
            <person name="Zeng Q."/>
            <person name="Koehrsen M."/>
            <person name="Haas B."/>
            <person name="Borodovsky M."/>
            <person name="Guigo R."/>
            <person name="Alvarado L."/>
            <person name="Berlin A."/>
            <person name="Bochicchio J."/>
            <person name="Borenstein D."/>
            <person name="Chapman S."/>
            <person name="Chen Z."/>
            <person name="Freedman E."/>
            <person name="Gellesch M."/>
            <person name="Goldberg J."/>
            <person name="Griggs A."/>
            <person name="Gujja S."/>
            <person name="Heilman E."/>
            <person name="Heiman D."/>
            <person name="Hepburn T."/>
            <person name="Howarth C."/>
            <person name="Jen D."/>
            <person name="Larson L."/>
            <person name="Mehta T."/>
            <person name="Park D."/>
            <person name="Pearson M."/>
            <person name="Roberts A."/>
            <person name="Saif S."/>
            <person name="Shenoy N."/>
            <person name="Sisk P."/>
            <person name="Stolte C."/>
            <person name="Sykes S."/>
            <person name="Thomson T."/>
            <person name="Walk T."/>
            <person name="White J."/>
            <person name="Yandava C."/>
            <person name="Burger G."/>
            <person name="Gray M.W."/>
            <person name="Holland P.W.H."/>
            <person name="King N."/>
            <person name="Lang F.B.F."/>
            <person name="Roger A.J."/>
            <person name="Ruiz-Trillo I."/>
            <person name="Lander E."/>
            <person name="Nusbaum C."/>
        </authorList>
    </citation>
    <scope>NUCLEOTIDE SEQUENCE [LARGE SCALE GENOMIC DNA]</scope>
    <source>
        <strain evidence="13 14">ATCC 50062</strain>
    </source>
</reference>
<dbReference type="Proteomes" id="UP000054408">
    <property type="component" value="Unassembled WGS sequence"/>
</dbReference>
<evidence type="ECO:0000256" key="7">
    <source>
        <dbReference type="ARBA" id="ARBA00022989"/>
    </source>
</evidence>
<dbReference type="EMBL" id="GL349452">
    <property type="protein sequence ID" value="KNC48874.1"/>
    <property type="molecule type" value="Genomic_DNA"/>
</dbReference>
<evidence type="ECO:0000256" key="12">
    <source>
        <dbReference type="SAM" id="Phobius"/>
    </source>
</evidence>
<dbReference type="PANTHER" id="PTHR12317:SF34">
    <property type="entry name" value="ACYLTRANSFERASE"/>
    <property type="match status" value="1"/>
</dbReference>
<dbReference type="eggNOG" id="KOG0831">
    <property type="taxonomic scope" value="Eukaryota"/>
</dbReference>
<dbReference type="PANTHER" id="PTHR12317">
    <property type="entry name" value="DIACYLGLYCEROL O-ACYLTRANSFERASE"/>
    <property type="match status" value="1"/>
</dbReference>
<feature type="transmembrane region" description="Helical" evidence="12">
    <location>
        <begin position="145"/>
        <end position="169"/>
    </location>
</feature>
<evidence type="ECO:0000256" key="4">
    <source>
        <dbReference type="ARBA" id="ARBA00022679"/>
    </source>
</evidence>
<dbReference type="GO" id="GO:0005789">
    <property type="term" value="C:endoplasmic reticulum membrane"/>
    <property type="evidence" value="ECO:0007669"/>
    <property type="project" value="UniProtKB-SubCell"/>
</dbReference>
<keyword evidence="8" id="KW-0443">Lipid metabolism</keyword>
<feature type="region of interest" description="Disordered" evidence="11">
    <location>
        <begin position="213"/>
        <end position="234"/>
    </location>
</feature>
<evidence type="ECO:0000256" key="2">
    <source>
        <dbReference type="ARBA" id="ARBA00005420"/>
    </source>
</evidence>
<dbReference type="AlphaFoldDB" id="A0A0L0D951"/>
<dbReference type="InterPro" id="IPR007130">
    <property type="entry name" value="DAGAT"/>
</dbReference>
<feature type="transmembrane region" description="Helical" evidence="12">
    <location>
        <begin position="550"/>
        <end position="576"/>
    </location>
</feature>
<keyword evidence="5 12" id="KW-0812">Transmembrane</keyword>
<comment type="subcellular location">
    <subcellularLocation>
        <location evidence="1">Endoplasmic reticulum membrane</location>
        <topology evidence="1">Multi-pass membrane protein</topology>
    </subcellularLocation>
</comment>
<keyword evidence="3" id="KW-0444">Lipid biosynthesis</keyword>
<protein>
    <submittedName>
        <fullName evidence="13">2-acylglycerol O-acyltransferase 2</fullName>
    </submittedName>
</protein>
<dbReference type="OrthoDB" id="264532at2759"/>
<keyword evidence="6" id="KW-0256">Endoplasmic reticulum</keyword>
<dbReference type="CDD" id="cd07987">
    <property type="entry name" value="LPLAT_MGAT-like"/>
    <property type="match status" value="1"/>
</dbReference>
<keyword evidence="4 13" id="KW-0808">Transferase</keyword>
<feature type="transmembrane region" description="Helical" evidence="12">
    <location>
        <begin position="181"/>
        <end position="203"/>
    </location>
</feature>
<evidence type="ECO:0000256" key="5">
    <source>
        <dbReference type="ARBA" id="ARBA00022692"/>
    </source>
</evidence>
<evidence type="ECO:0000256" key="9">
    <source>
        <dbReference type="ARBA" id="ARBA00023136"/>
    </source>
</evidence>
<feature type="transmembrane region" description="Helical" evidence="12">
    <location>
        <begin position="518"/>
        <end position="543"/>
    </location>
</feature>